<keyword evidence="1" id="KW-0472">Membrane</keyword>
<dbReference type="Proteomes" id="UP000192472">
    <property type="component" value="Unassembled WGS sequence"/>
</dbReference>
<evidence type="ECO:0000313" key="2">
    <source>
        <dbReference type="EMBL" id="SMD33137.1"/>
    </source>
</evidence>
<dbReference type="AlphaFoldDB" id="A0A1W2G8Z1"/>
<feature type="transmembrane region" description="Helical" evidence="1">
    <location>
        <begin position="42"/>
        <end position="59"/>
    </location>
</feature>
<gene>
    <name evidence="2" type="ORF">SAMN04488029_1502</name>
</gene>
<dbReference type="EMBL" id="FWYF01000001">
    <property type="protein sequence ID" value="SMD33137.1"/>
    <property type="molecule type" value="Genomic_DNA"/>
</dbReference>
<name>A0A1W2G8Z1_REIFA</name>
<dbReference type="Pfam" id="PF04238">
    <property type="entry name" value="DUF420"/>
    <property type="match status" value="1"/>
</dbReference>
<evidence type="ECO:0000256" key="1">
    <source>
        <dbReference type="SAM" id="Phobius"/>
    </source>
</evidence>
<sequence length="190" mass="21585">MKDSKVALIVIILLSVAVPGLIGVFLFSPYKISADYIWLKDIPAFNALVNSMTAIFLLMGKRYARQGEILWHKFFMSFALTLGIIFVLAYSLYHSTSPSAIFGDANLNGILEHGEEIRIGNLRYFYLTVLLTHIGMSFVVIPFVLFAFYFAIAGEIEKHKKTVKYTWPIWMFVSVTGVLVYFLASPYYPQ</sequence>
<proteinExistence type="predicted"/>
<dbReference type="OrthoDB" id="9811380at2"/>
<reference evidence="2 3" key="1">
    <citation type="submission" date="2017-04" db="EMBL/GenBank/DDBJ databases">
        <authorList>
            <person name="Afonso C.L."/>
            <person name="Miller P.J."/>
            <person name="Scott M.A."/>
            <person name="Spackman E."/>
            <person name="Goraichik I."/>
            <person name="Dimitrov K.M."/>
            <person name="Suarez D.L."/>
            <person name="Swayne D.E."/>
        </authorList>
    </citation>
    <scope>NUCLEOTIDE SEQUENCE [LARGE SCALE GENOMIC DNA]</scope>
    <source>
        <strain evidence="2 3">DSM 26133</strain>
    </source>
</reference>
<protein>
    <submittedName>
        <fullName evidence="2">Putative membrane protein</fullName>
    </submittedName>
</protein>
<evidence type="ECO:0000313" key="3">
    <source>
        <dbReference type="Proteomes" id="UP000192472"/>
    </source>
</evidence>
<feature type="transmembrane region" description="Helical" evidence="1">
    <location>
        <begin position="7"/>
        <end position="30"/>
    </location>
</feature>
<feature type="transmembrane region" description="Helical" evidence="1">
    <location>
        <begin position="165"/>
        <end position="184"/>
    </location>
</feature>
<feature type="transmembrane region" description="Helical" evidence="1">
    <location>
        <begin position="124"/>
        <end position="153"/>
    </location>
</feature>
<dbReference type="STRING" id="692418.SAMN04488029_1502"/>
<feature type="transmembrane region" description="Helical" evidence="1">
    <location>
        <begin position="71"/>
        <end position="93"/>
    </location>
</feature>
<keyword evidence="1" id="KW-1133">Transmembrane helix</keyword>
<accession>A0A1W2G8Z1</accession>
<dbReference type="PANTHER" id="PTHR37692:SF1">
    <property type="entry name" value="DUF420 DOMAIN-CONTAINING PROTEIN"/>
    <property type="match status" value="1"/>
</dbReference>
<keyword evidence="3" id="KW-1185">Reference proteome</keyword>
<dbReference type="InterPro" id="IPR007352">
    <property type="entry name" value="DUF420"/>
</dbReference>
<keyword evidence="1" id="KW-0812">Transmembrane</keyword>
<dbReference type="RefSeq" id="WP_084371812.1">
    <property type="nucleotide sequence ID" value="NZ_FWYF01000001.1"/>
</dbReference>
<dbReference type="PANTHER" id="PTHR37692">
    <property type="entry name" value="HYPOTHETICAL MEMBRANE SPANNING PROTEIN"/>
    <property type="match status" value="1"/>
</dbReference>
<organism evidence="2 3">
    <name type="scientific">Reichenbachiella faecimaris</name>
    <dbReference type="NCBI Taxonomy" id="692418"/>
    <lineage>
        <taxon>Bacteria</taxon>
        <taxon>Pseudomonadati</taxon>
        <taxon>Bacteroidota</taxon>
        <taxon>Cytophagia</taxon>
        <taxon>Cytophagales</taxon>
        <taxon>Reichenbachiellaceae</taxon>
        <taxon>Reichenbachiella</taxon>
    </lineage>
</organism>